<accession>A0A1F6C7G6</accession>
<reference evidence="1 2" key="1">
    <citation type="journal article" date="2016" name="Nat. Commun.">
        <title>Thousands of microbial genomes shed light on interconnected biogeochemical processes in an aquifer system.</title>
        <authorList>
            <person name="Anantharaman K."/>
            <person name="Brown C.T."/>
            <person name="Hug L.A."/>
            <person name="Sharon I."/>
            <person name="Castelle C.J."/>
            <person name="Probst A.J."/>
            <person name="Thomas B.C."/>
            <person name="Singh A."/>
            <person name="Wilkins M.J."/>
            <person name="Karaoz U."/>
            <person name="Brodie E.L."/>
            <person name="Williams K.H."/>
            <person name="Hubbard S.S."/>
            <person name="Banfield J.F."/>
        </authorList>
    </citation>
    <scope>NUCLEOTIDE SEQUENCE [LARGE SCALE GENOMIC DNA]</scope>
    <source>
        <strain evidence="2">RIFCSPLOWO2_12_FULL_64_10</strain>
    </source>
</reference>
<dbReference type="AlphaFoldDB" id="A0A1F6C7G6"/>
<name>A0A1F6C7G6_HANXR</name>
<evidence type="ECO:0000313" key="2">
    <source>
        <dbReference type="Proteomes" id="UP000178606"/>
    </source>
</evidence>
<proteinExistence type="predicted"/>
<protein>
    <submittedName>
        <fullName evidence="1">Uncharacterized protein</fullName>
    </submittedName>
</protein>
<dbReference type="EMBL" id="MFKF01000388">
    <property type="protein sequence ID" value="OGG45085.1"/>
    <property type="molecule type" value="Genomic_DNA"/>
</dbReference>
<organism evidence="1 2">
    <name type="scientific">Handelsmanbacteria sp. (strain RIFCSPLOWO2_12_FULL_64_10)</name>
    <dbReference type="NCBI Taxonomy" id="1817868"/>
    <lineage>
        <taxon>Bacteria</taxon>
        <taxon>Candidatus Handelsmaniibacteriota</taxon>
    </lineage>
</organism>
<comment type="caution">
    <text evidence="1">The sequence shown here is derived from an EMBL/GenBank/DDBJ whole genome shotgun (WGS) entry which is preliminary data.</text>
</comment>
<sequence length="148" mass="16227">MLYDHGERFAALPSVARPGQVPGEDQDMEEGMTASEKELPVPGEVFRVEGRTAFLISPAQPASGQPTPWVWYAPTLAGLPGPEEKWMFERFLDAGMGVAGIDVGESYGSPRGEMILRVVEGQGHNMWSGWFQCRELVEFVIASSSEQP</sequence>
<dbReference type="Proteomes" id="UP000178606">
    <property type="component" value="Unassembled WGS sequence"/>
</dbReference>
<gene>
    <name evidence="1" type="ORF">A3F84_03050</name>
</gene>
<evidence type="ECO:0000313" key="1">
    <source>
        <dbReference type="EMBL" id="OGG45085.1"/>
    </source>
</evidence>